<dbReference type="PANTHER" id="PTHR13305:SF0">
    <property type="entry name" value="H_ACA RIBONUCLEOPROTEIN COMPLEX SUBUNIT 3"/>
    <property type="match status" value="1"/>
</dbReference>
<dbReference type="EMBL" id="AZIL01001556">
    <property type="protein sequence ID" value="EWM23594.1"/>
    <property type="molecule type" value="Genomic_DNA"/>
</dbReference>
<comment type="caution">
    <text evidence="9">The sequence shown here is derived from an EMBL/GenBank/DDBJ whole genome shotgun (WGS) entry which is preliminary data.</text>
</comment>
<dbReference type="FunFam" id="4.10.80.300:FF:000001">
    <property type="entry name" value="H/ACA ribonucleoprotein complex subunit 3"/>
    <property type="match status" value="1"/>
</dbReference>
<evidence type="ECO:0000256" key="3">
    <source>
        <dbReference type="ARBA" id="ARBA00022517"/>
    </source>
</evidence>
<dbReference type="AlphaFoldDB" id="W7TTE0"/>
<protein>
    <recommendedName>
        <fullName evidence="7">Nucleolar protein 10</fullName>
    </recommendedName>
    <alternativeName>
        <fullName evidence="8">Nucleolar protein family A member 3</fullName>
    </alternativeName>
</protein>
<gene>
    <name evidence="9" type="ORF">Naga_100139g12</name>
</gene>
<dbReference type="GO" id="GO:0031429">
    <property type="term" value="C:box H/ACA snoRNP complex"/>
    <property type="evidence" value="ECO:0007669"/>
    <property type="project" value="TreeGrafter"/>
</dbReference>
<evidence type="ECO:0000256" key="6">
    <source>
        <dbReference type="ARBA" id="ARBA00023274"/>
    </source>
</evidence>
<evidence type="ECO:0000256" key="4">
    <source>
        <dbReference type="ARBA" id="ARBA00022552"/>
    </source>
</evidence>
<evidence type="ECO:0000256" key="7">
    <source>
        <dbReference type="ARBA" id="ARBA00030185"/>
    </source>
</evidence>
<keyword evidence="5" id="KW-0539">Nucleus</keyword>
<dbReference type="Gene3D" id="4.10.80.300">
    <property type="match status" value="1"/>
</dbReference>
<evidence type="ECO:0000256" key="2">
    <source>
        <dbReference type="ARBA" id="ARBA00009462"/>
    </source>
</evidence>
<dbReference type="Pfam" id="PF04135">
    <property type="entry name" value="Nop10p"/>
    <property type="match status" value="1"/>
</dbReference>
<dbReference type="Proteomes" id="UP000019335">
    <property type="component" value="Chromosome 16"/>
</dbReference>
<comment type="subcellular location">
    <subcellularLocation>
        <location evidence="1">Nucleus</location>
        <location evidence="1">Nucleolus</location>
    </subcellularLocation>
</comment>
<keyword evidence="10" id="KW-1185">Reference proteome</keyword>
<dbReference type="SUPFAM" id="SSF144210">
    <property type="entry name" value="Nop10-like SnoRNP"/>
    <property type="match status" value="1"/>
</dbReference>
<keyword evidence="4" id="KW-0698">rRNA processing</keyword>
<evidence type="ECO:0000313" key="10">
    <source>
        <dbReference type="Proteomes" id="UP000019335"/>
    </source>
</evidence>
<dbReference type="GO" id="GO:0070034">
    <property type="term" value="F:telomerase RNA binding"/>
    <property type="evidence" value="ECO:0007669"/>
    <property type="project" value="TreeGrafter"/>
</dbReference>
<dbReference type="InterPro" id="IPR007264">
    <property type="entry name" value="H/ACA_rnp_Nop10"/>
</dbReference>
<name>W7TTE0_9STRA</name>
<dbReference type="OrthoDB" id="13807at2759"/>
<proteinExistence type="inferred from homology"/>
<dbReference type="InterPro" id="IPR036756">
    <property type="entry name" value="H/ACA_rnp_Nop10_sf"/>
</dbReference>
<dbReference type="GO" id="GO:0030515">
    <property type="term" value="F:snoRNA binding"/>
    <property type="evidence" value="ECO:0007669"/>
    <property type="project" value="InterPro"/>
</dbReference>
<organism evidence="9 10">
    <name type="scientific">Nannochloropsis gaditana</name>
    <dbReference type="NCBI Taxonomy" id="72520"/>
    <lineage>
        <taxon>Eukaryota</taxon>
        <taxon>Sar</taxon>
        <taxon>Stramenopiles</taxon>
        <taxon>Ochrophyta</taxon>
        <taxon>Eustigmatophyceae</taxon>
        <taxon>Eustigmatales</taxon>
        <taxon>Monodopsidaceae</taxon>
        <taxon>Nannochloropsis</taxon>
    </lineage>
</organism>
<evidence type="ECO:0000256" key="8">
    <source>
        <dbReference type="ARBA" id="ARBA00031779"/>
    </source>
</evidence>
<evidence type="ECO:0000256" key="1">
    <source>
        <dbReference type="ARBA" id="ARBA00004604"/>
    </source>
</evidence>
<dbReference type="GO" id="GO:1904874">
    <property type="term" value="P:positive regulation of telomerase RNA localization to Cajal body"/>
    <property type="evidence" value="ECO:0007669"/>
    <property type="project" value="TreeGrafter"/>
</dbReference>
<dbReference type="PANTHER" id="PTHR13305">
    <property type="entry name" value="RIBOSOME BIOGENESIS PROTEIN NOP10"/>
    <property type="match status" value="1"/>
</dbReference>
<keyword evidence="3" id="KW-0690">Ribosome biogenesis</keyword>
<reference evidence="9 10" key="1">
    <citation type="journal article" date="2014" name="Mol. Plant">
        <title>Chromosome Scale Genome Assembly and Transcriptome Profiling of Nannochloropsis gaditana in Nitrogen Depletion.</title>
        <authorList>
            <person name="Corteggiani Carpinelli E."/>
            <person name="Telatin A."/>
            <person name="Vitulo N."/>
            <person name="Forcato C."/>
            <person name="D'Angelo M."/>
            <person name="Schiavon R."/>
            <person name="Vezzi A."/>
            <person name="Giacometti G.M."/>
            <person name="Morosinotto T."/>
            <person name="Valle G."/>
        </authorList>
    </citation>
    <scope>NUCLEOTIDE SEQUENCE [LARGE SCALE GENOMIC DNA]</scope>
    <source>
        <strain evidence="9 10">B-31</strain>
    </source>
</reference>
<evidence type="ECO:0000256" key="5">
    <source>
        <dbReference type="ARBA" id="ARBA00023242"/>
    </source>
</evidence>
<keyword evidence="6 9" id="KW-0687">Ribonucleoprotein</keyword>
<sequence length="121" mass="13605">MHLMYYLNGEGKRVYTLKKEAPDGQITYSAHPGKRPKLCPSSVPIWEGGFDTPSVVLRAISNCRQVIATRRDDWRVKPFAARTIPSLLSLKLSFLLTPPSYILPLAQQLAFPRTISFLSSD</sequence>
<dbReference type="GO" id="GO:0031120">
    <property type="term" value="P:snRNA pseudouridine synthesis"/>
    <property type="evidence" value="ECO:0007669"/>
    <property type="project" value="TreeGrafter"/>
</dbReference>
<accession>W7TTE0</accession>
<comment type="similarity">
    <text evidence="2">Belongs to the NOP10 family.</text>
</comment>
<evidence type="ECO:0000313" key="9">
    <source>
        <dbReference type="EMBL" id="EWM23594.1"/>
    </source>
</evidence>
<dbReference type="GO" id="GO:0031118">
    <property type="term" value="P:rRNA pseudouridine synthesis"/>
    <property type="evidence" value="ECO:0007669"/>
    <property type="project" value="TreeGrafter"/>
</dbReference>